<dbReference type="OrthoDB" id="3823775at2"/>
<dbReference type="InterPro" id="IPR028087">
    <property type="entry name" value="Tad_N"/>
</dbReference>
<evidence type="ECO:0000259" key="1">
    <source>
        <dbReference type="Pfam" id="PF13400"/>
    </source>
</evidence>
<keyword evidence="3" id="KW-1185">Reference proteome</keyword>
<organism evidence="2 3">
    <name type="scientific">Jiangella asiatica</name>
    <dbReference type="NCBI Taxonomy" id="2530372"/>
    <lineage>
        <taxon>Bacteria</taxon>
        <taxon>Bacillati</taxon>
        <taxon>Actinomycetota</taxon>
        <taxon>Actinomycetes</taxon>
        <taxon>Jiangellales</taxon>
        <taxon>Jiangellaceae</taxon>
        <taxon>Jiangella</taxon>
    </lineage>
</organism>
<evidence type="ECO:0000313" key="2">
    <source>
        <dbReference type="EMBL" id="TDE00049.1"/>
    </source>
</evidence>
<evidence type="ECO:0000313" key="3">
    <source>
        <dbReference type="Proteomes" id="UP000294739"/>
    </source>
</evidence>
<accession>A0A4R5CIH7</accession>
<dbReference type="EMBL" id="SMKZ01000056">
    <property type="protein sequence ID" value="TDE00049.1"/>
    <property type="molecule type" value="Genomic_DNA"/>
</dbReference>
<reference evidence="2 3" key="1">
    <citation type="submission" date="2019-03" db="EMBL/GenBank/DDBJ databases">
        <title>Draft genome sequences of novel Actinobacteria.</title>
        <authorList>
            <person name="Sahin N."/>
            <person name="Ay H."/>
            <person name="Saygin H."/>
        </authorList>
    </citation>
    <scope>NUCLEOTIDE SEQUENCE [LARGE SCALE GENOMIC DNA]</scope>
    <source>
        <strain evidence="2 3">5K138</strain>
    </source>
</reference>
<name>A0A4R5CIH7_9ACTN</name>
<gene>
    <name evidence="2" type="ORF">E1269_26700</name>
</gene>
<comment type="caution">
    <text evidence="2">The sequence shown here is derived from an EMBL/GenBank/DDBJ whole genome shotgun (WGS) entry which is preliminary data.</text>
</comment>
<feature type="domain" description="Putative Flp pilus-assembly TadG-like N-terminal" evidence="1">
    <location>
        <begin position="2"/>
        <end position="42"/>
    </location>
</feature>
<proteinExistence type="predicted"/>
<protein>
    <submittedName>
        <fullName evidence="2">Pilus assembly protein</fullName>
    </submittedName>
</protein>
<sequence>MVVTLIVMLFMLAGLVVDGGLAINARQRIYDDVEQAARAAANEIDLDALYSTGEVILLQDQAAARARQYMSDRGYDAGRVTVQVGANQVYVHAEDTVPTSMLQLIFIDDFDIEGEATARPAVGITGEVP</sequence>
<dbReference type="Proteomes" id="UP000294739">
    <property type="component" value="Unassembled WGS sequence"/>
</dbReference>
<dbReference type="Pfam" id="PF13400">
    <property type="entry name" value="Tad"/>
    <property type="match status" value="1"/>
</dbReference>
<dbReference type="AlphaFoldDB" id="A0A4R5CIH7"/>
<dbReference type="InParanoid" id="A0A4R5CIH7"/>